<dbReference type="GO" id="GO:0006370">
    <property type="term" value="P:7-methylguanosine mRNA capping"/>
    <property type="evidence" value="ECO:0007669"/>
    <property type="project" value="TreeGrafter"/>
</dbReference>
<evidence type="ECO:0000256" key="6">
    <source>
        <dbReference type="ARBA" id="ARBA00049477"/>
    </source>
</evidence>
<proteinExistence type="predicted"/>
<dbReference type="GO" id="GO:0004483">
    <property type="term" value="F:methyltransferase cap1 activity"/>
    <property type="evidence" value="ECO:0007669"/>
    <property type="project" value="TreeGrafter"/>
</dbReference>
<comment type="catalytic activity">
    <reaction evidence="6">
        <text>a 5'-end (N(7)-methyl 5'-triphosphoguanosine)-(2'-O-methyl-ribonucleoside)-(ribonucleotide) in mRNA + S-adenosyl-L-methionine = a 5'-end (N(7)-methyl 5'-triphosphoguanosine)-(2'-O-methyl-ribonucleoside)-(2'-O-methyl-ribonucleotide) in mRNA + S-adenosyl-L-homocysteine + H(+)</text>
        <dbReference type="Rhea" id="RHEA:67024"/>
        <dbReference type="Rhea" id="RHEA-COMP:17169"/>
        <dbReference type="Rhea" id="RHEA-COMP:17170"/>
        <dbReference type="ChEBI" id="CHEBI:15378"/>
        <dbReference type="ChEBI" id="CHEBI:57856"/>
        <dbReference type="ChEBI" id="CHEBI:59789"/>
        <dbReference type="ChEBI" id="CHEBI:167612"/>
        <dbReference type="ChEBI" id="CHEBI:167614"/>
        <dbReference type="EC" id="2.1.1.296"/>
    </reaction>
</comment>
<feature type="domain" description="Adrift-type SAM-dependent 2'-O-MTase" evidence="8">
    <location>
        <begin position="1"/>
        <end position="212"/>
    </location>
</feature>
<gene>
    <name evidence="9" type="primary">jg13055</name>
    <name evidence="9" type="ORF">PAEG_LOCUS23198</name>
</gene>
<dbReference type="PANTHER" id="PTHR16121:SF2">
    <property type="entry name" value="CAP-SPECIFIC MRNA (NUCLEOSIDE-2'-O-)-METHYLTRANSFERASE 2"/>
    <property type="match status" value="1"/>
</dbReference>
<dbReference type="InterPro" id="IPR050851">
    <property type="entry name" value="mRNA_Cap_2O-Ribose_MeTrfase"/>
</dbReference>
<keyword evidence="3 7" id="KW-0489">Methyltransferase</keyword>
<evidence type="ECO:0000256" key="3">
    <source>
        <dbReference type="ARBA" id="ARBA00022603"/>
    </source>
</evidence>
<dbReference type="GO" id="GO:0120550">
    <property type="term" value="F:methyltransferase cap2 activity"/>
    <property type="evidence" value="ECO:0007669"/>
    <property type="project" value="UniProtKB-EC"/>
</dbReference>
<evidence type="ECO:0000256" key="1">
    <source>
        <dbReference type="ARBA" id="ARBA00012770"/>
    </source>
</evidence>
<dbReference type="InterPro" id="IPR029063">
    <property type="entry name" value="SAM-dependent_MTases_sf"/>
</dbReference>
<keyword evidence="10" id="KW-1185">Reference proteome</keyword>
<dbReference type="GO" id="GO:0005634">
    <property type="term" value="C:nucleus"/>
    <property type="evidence" value="ECO:0007669"/>
    <property type="project" value="UniProtKB-ARBA"/>
</dbReference>
<feature type="binding site" evidence="7">
    <location>
        <position position="57"/>
    </location>
    <ligand>
        <name>S-adenosyl-L-methionine</name>
        <dbReference type="ChEBI" id="CHEBI:59789"/>
    </ligand>
</feature>
<evidence type="ECO:0000313" key="9">
    <source>
        <dbReference type="EMBL" id="CAH2257660.1"/>
    </source>
</evidence>
<comment type="caution">
    <text evidence="9">The sequence shown here is derived from an EMBL/GenBank/DDBJ whole genome shotgun (WGS) entry which is preliminary data.</text>
</comment>
<name>A0A8S4SDE3_9NEOP</name>
<evidence type="ECO:0000256" key="7">
    <source>
        <dbReference type="PROSITE-ProRule" id="PRU00946"/>
    </source>
</evidence>
<dbReference type="AlphaFoldDB" id="A0A8S4SDE3"/>
<feature type="active site" description="Proton acceptor" evidence="7">
    <location>
        <position position="165"/>
    </location>
</feature>
<evidence type="ECO:0000256" key="4">
    <source>
        <dbReference type="ARBA" id="ARBA00022679"/>
    </source>
</evidence>
<dbReference type="Gene3D" id="3.40.50.12760">
    <property type="match status" value="1"/>
</dbReference>
<dbReference type="EMBL" id="CAKXAJ010026127">
    <property type="protein sequence ID" value="CAH2257660.1"/>
    <property type="molecule type" value="Genomic_DNA"/>
</dbReference>
<dbReference type="GO" id="GO:0032259">
    <property type="term" value="P:methylation"/>
    <property type="evidence" value="ECO:0007669"/>
    <property type="project" value="UniProtKB-KW"/>
</dbReference>
<keyword evidence="5 7" id="KW-0949">S-adenosyl-L-methionine</keyword>
<sequence>MPDRESWFTTPPWKVKALESLKTRLNFHKSQLNDFSIEEWSSHTRRRNPAGEVGWKWKWVANTLNPYYEGNSPSNMISDDRFMFHTLDSWHFGVDNTGNLMNWENSQAIVKKANSLGKVMLVTADGSIDCLQKPDAQEEVTSPLHYCEIVTALQTLSPGGTLIFKLFTIFEHSTVCLLYLINHLFKEVNIYKPVTSRQGNSEVYAICLRYKDNINLDEYIPILKSMYGTELYSKTALFPLEAIPESFLKQVEECAYYFSSVQCHVINNNLQAYLMQKNIALHRDMKKIRGIVASEFIWKYNLKPIEFEQEILKGALHEENKINTNPRYHRGSYTERQLYSKMSLKEKLKNLNAFLQAELLSNPLILINEPIRWMLKDKNIKLEIVFTYGLPLQKVNSSKFIFVPIFRLYQQILAEEEFKEIILQKQSKGQVNVNEIESDISKVLLLPEYQYKDSYNVYEKKCFKSLLSILKELGNGETLLLKNFSTLTHFNVSTLYILSKVCFEKTGFASCGNIILSNFQDKSLLNFLDIIDIECDKCRCDKSKDILNNLPVQVTNDGEFFNNIVFYNNTFYRNKCMEYLYTIEKSI</sequence>
<dbReference type="SUPFAM" id="SSF53335">
    <property type="entry name" value="S-adenosyl-L-methionine-dependent methyltransferases"/>
    <property type="match status" value="1"/>
</dbReference>
<dbReference type="Proteomes" id="UP000838756">
    <property type="component" value="Unassembled WGS sequence"/>
</dbReference>
<feature type="binding site" evidence="7">
    <location>
        <position position="125"/>
    </location>
    <ligand>
        <name>S-adenosyl-L-methionine</name>
        <dbReference type="ChEBI" id="CHEBI:59789"/>
    </ligand>
</feature>
<comment type="caution">
    <text evidence="7">Lacks conserved residue(s) required for the propagation of feature annotation.</text>
</comment>
<evidence type="ECO:0000256" key="5">
    <source>
        <dbReference type="ARBA" id="ARBA00022691"/>
    </source>
</evidence>
<dbReference type="Pfam" id="PF01728">
    <property type="entry name" value="FtsJ"/>
    <property type="match status" value="1"/>
</dbReference>
<dbReference type="InterPro" id="IPR025807">
    <property type="entry name" value="Adrift-typ_MeTrfase"/>
</dbReference>
<dbReference type="OrthoDB" id="429597at2759"/>
<evidence type="ECO:0000259" key="8">
    <source>
        <dbReference type="PROSITE" id="PS51614"/>
    </source>
</evidence>
<accession>A0A8S4SDE3</accession>
<organism evidence="9 10">
    <name type="scientific">Pararge aegeria aegeria</name>
    <dbReference type="NCBI Taxonomy" id="348720"/>
    <lineage>
        <taxon>Eukaryota</taxon>
        <taxon>Metazoa</taxon>
        <taxon>Ecdysozoa</taxon>
        <taxon>Arthropoda</taxon>
        <taxon>Hexapoda</taxon>
        <taxon>Insecta</taxon>
        <taxon>Pterygota</taxon>
        <taxon>Neoptera</taxon>
        <taxon>Endopterygota</taxon>
        <taxon>Lepidoptera</taxon>
        <taxon>Glossata</taxon>
        <taxon>Ditrysia</taxon>
        <taxon>Papilionoidea</taxon>
        <taxon>Nymphalidae</taxon>
        <taxon>Satyrinae</taxon>
        <taxon>Satyrini</taxon>
        <taxon>Parargina</taxon>
        <taxon>Pararge</taxon>
    </lineage>
</organism>
<reference evidence="9" key="1">
    <citation type="submission" date="2022-03" db="EMBL/GenBank/DDBJ databases">
        <authorList>
            <person name="Lindestad O."/>
        </authorList>
    </citation>
    <scope>NUCLEOTIDE SEQUENCE</scope>
</reference>
<evidence type="ECO:0000313" key="10">
    <source>
        <dbReference type="Proteomes" id="UP000838756"/>
    </source>
</evidence>
<dbReference type="GO" id="GO:0005737">
    <property type="term" value="C:cytoplasm"/>
    <property type="evidence" value="ECO:0007669"/>
    <property type="project" value="TreeGrafter"/>
</dbReference>
<keyword evidence="4 7" id="KW-0808">Transferase</keyword>
<dbReference type="PROSITE" id="PS51614">
    <property type="entry name" value="SAM_MT_ADRIFT"/>
    <property type="match status" value="1"/>
</dbReference>
<dbReference type="PANTHER" id="PTHR16121">
    <property type="entry name" value="CAP-SPECIFIC MRNA (NUCLEOSIDE-2'-O-)-METHYLTRANSFERASE 1-RELATED"/>
    <property type="match status" value="1"/>
</dbReference>
<evidence type="ECO:0000256" key="2">
    <source>
        <dbReference type="ARBA" id="ARBA00021134"/>
    </source>
</evidence>
<dbReference type="InterPro" id="IPR002877">
    <property type="entry name" value="RNA_MeTrfase_FtsJ_dom"/>
</dbReference>
<protein>
    <recommendedName>
        <fullName evidence="2">Cap-specific mRNA (nucleoside-2'-O-)-methyltransferase 2</fullName>
        <ecNumber evidence="1">2.1.1.296</ecNumber>
    </recommendedName>
</protein>
<dbReference type="EC" id="2.1.1.296" evidence="1"/>